<keyword evidence="4 9" id="KW-0812">Transmembrane</keyword>
<protein>
    <submittedName>
        <fullName evidence="10">Branched-chain amino acid ABC transporter permease</fullName>
    </submittedName>
</protein>
<evidence type="ECO:0000256" key="7">
    <source>
        <dbReference type="ARBA" id="ARBA00023136"/>
    </source>
</evidence>
<dbReference type="InterPro" id="IPR001851">
    <property type="entry name" value="ABC_transp_permease"/>
</dbReference>
<feature type="transmembrane region" description="Helical" evidence="9">
    <location>
        <begin position="36"/>
        <end position="54"/>
    </location>
</feature>
<sequence>MTLLQLVVSGVLLGGLYALIAMGLTLIFGVMRLINFAQGEFITLGMYAAYWFYISLGGNPYLSMVLVVPAALLGGWILERTLFRRMGSAPPAMQMLVTFGLSLALQNAMLLAFGGDYRSASSSFAKRSLHLGGIDVGVGQLVAFAASMAIGVGLIIALRHTRTGRALRAVQENRYAIQLVGVNVERLFAIAFAIGICLAAVAGVLIAPNYFISPTVGGGLVFTGFVVVVLGGLGSLGGAIVGGMIIGIVESLSGFYLPGGLKDSFSLAVFIVVLLLRPAGLFGRRGAEEVGFK</sequence>
<keyword evidence="2" id="KW-0813">Transport</keyword>
<evidence type="ECO:0000256" key="2">
    <source>
        <dbReference type="ARBA" id="ARBA00022448"/>
    </source>
</evidence>
<evidence type="ECO:0000256" key="9">
    <source>
        <dbReference type="SAM" id="Phobius"/>
    </source>
</evidence>
<keyword evidence="11" id="KW-1185">Reference proteome</keyword>
<keyword evidence="3" id="KW-1003">Cell membrane</keyword>
<accession>A0ABP8PXT8</accession>
<dbReference type="PANTHER" id="PTHR11795:SF445">
    <property type="entry name" value="AMINO ACID ABC TRANSPORTER PERMEASE PROTEIN"/>
    <property type="match status" value="1"/>
</dbReference>
<comment type="similarity">
    <text evidence="8">Belongs to the binding-protein-dependent transport system permease family. LivHM subfamily.</text>
</comment>
<feature type="transmembrane region" description="Helical" evidence="9">
    <location>
        <begin position="60"/>
        <end position="83"/>
    </location>
</feature>
<feature type="transmembrane region" description="Helical" evidence="9">
    <location>
        <begin position="134"/>
        <end position="158"/>
    </location>
</feature>
<evidence type="ECO:0000256" key="3">
    <source>
        <dbReference type="ARBA" id="ARBA00022475"/>
    </source>
</evidence>
<feature type="transmembrane region" description="Helical" evidence="9">
    <location>
        <begin position="212"/>
        <end position="233"/>
    </location>
</feature>
<evidence type="ECO:0000313" key="10">
    <source>
        <dbReference type="EMBL" id="GAA4492975.1"/>
    </source>
</evidence>
<evidence type="ECO:0000256" key="4">
    <source>
        <dbReference type="ARBA" id="ARBA00022692"/>
    </source>
</evidence>
<evidence type="ECO:0000256" key="5">
    <source>
        <dbReference type="ARBA" id="ARBA00022970"/>
    </source>
</evidence>
<dbReference type="Proteomes" id="UP001500503">
    <property type="component" value="Unassembled WGS sequence"/>
</dbReference>
<dbReference type="InterPro" id="IPR052157">
    <property type="entry name" value="BCAA_transport_permease"/>
</dbReference>
<comment type="subcellular location">
    <subcellularLocation>
        <location evidence="1">Cell membrane</location>
        <topology evidence="1">Multi-pass membrane protein</topology>
    </subcellularLocation>
</comment>
<keyword evidence="7 9" id="KW-0472">Membrane</keyword>
<dbReference type="Pfam" id="PF02653">
    <property type="entry name" value="BPD_transp_2"/>
    <property type="match status" value="1"/>
</dbReference>
<dbReference type="RefSeq" id="WP_329237277.1">
    <property type="nucleotide sequence ID" value="NZ_BAABHF010000019.1"/>
</dbReference>
<evidence type="ECO:0000313" key="11">
    <source>
        <dbReference type="Proteomes" id="UP001500503"/>
    </source>
</evidence>
<evidence type="ECO:0000256" key="1">
    <source>
        <dbReference type="ARBA" id="ARBA00004651"/>
    </source>
</evidence>
<feature type="transmembrane region" description="Helical" evidence="9">
    <location>
        <begin position="6"/>
        <end position="29"/>
    </location>
</feature>
<evidence type="ECO:0000256" key="6">
    <source>
        <dbReference type="ARBA" id="ARBA00022989"/>
    </source>
</evidence>
<dbReference type="PANTHER" id="PTHR11795">
    <property type="entry name" value="BRANCHED-CHAIN AMINO ACID TRANSPORT SYSTEM PERMEASE PROTEIN LIVH"/>
    <property type="match status" value="1"/>
</dbReference>
<feature type="transmembrane region" description="Helical" evidence="9">
    <location>
        <begin position="187"/>
        <end position="206"/>
    </location>
</feature>
<gene>
    <name evidence="10" type="ORF">GCM10023191_029690</name>
</gene>
<keyword evidence="6 9" id="KW-1133">Transmembrane helix</keyword>
<dbReference type="EMBL" id="BAABHF010000019">
    <property type="protein sequence ID" value="GAA4492975.1"/>
    <property type="molecule type" value="Genomic_DNA"/>
</dbReference>
<proteinExistence type="inferred from homology"/>
<evidence type="ECO:0000256" key="8">
    <source>
        <dbReference type="ARBA" id="ARBA00037998"/>
    </source>
</evidence>
<comment type="caution">
    <text evidence="10">The sequence shown here is derived from an EMBL/GenBank/DDBJ whole genome shotgun (WGS) entry which is preliminary data.</text>
</comment>
<dbReference type="CDD" id="cd06582">
    <property type="entry name" value="TM_PBP1_LivH_like"/>
    <property type="match status" value="1"/>
</dbReference>
<feature type="transmembrane region" description="Helical" evidence="9">
    <location>
        <begin position="95"/>
        <end position="114"/>
    </location>
</feature>
<name>A0ABP8PXT8_9ACTN</name>
<feature type="transmembrane region" description="Helical" evidence="9">
    <location>
        <begin position="265"/>
        <end position="283"/>
    </location>
</feature>
<reference evidence="11" key="1">
    <citation type="journal article" date="2019" name="Int. J. Syst. Evol. Microbiol.">
        <title>The Global Catalogue of Microorganisms (GCM) 10K type strain sequencing project: providing services to taxonomists for standard genome sequencing and annotation.</title>
        <authorList>
            <consortium name="The Broad Institute Genomics Platform"/>
            <consortium name="The Broad Institute Genome Sequencing Center for Infectious Disease"/>
            <person name="Wu L."/>
            <person name="Ma J."/>
        </authorList>
    </citation>
    <scope>NUCLEOTIDE SEQUENCE [LARGE SCALE GENOMIC DNA]</scope>
    <source>
        <strain evidence="11">JCM 17933</strain>
    </source>
</reference>
<organism evidence="10 11">
    <name type="scientific">Actinoallomurus oryzae</name>
    <dbReference type="NCBI Taxonomy" id="502180"/>
    <lineage>
        <taxon>Bacteria</taxon>
        <taxon>Bacillati</taxon>
        <taxon>Actinomycetota</taxon>
        <taxon>Actinomycetes</taxon>
        <taxon>Streptosporangiales</taxon>
        <taxon>Thermomonosporaceae</taxon>
        <taxon>Actinoallomurus</taxon>
    </lineage>
</organism>
<keyword evidence="5" id="KW-0029">Amino-acid transport</keyword>